<feature type="transmembrane region" description="Helical" evidence="8">
    <location>
        <begin position="254"/>
        <end position="273"/>
    </location>
</feature>
<dbReference type="GO" id="GO:0009103">
    <property type="term" value="P:lipopolysaccharide biosynthetic process"/>
    <property type="evidence" value="ECO:0007669"/>
    <property type="project" value="UniProtKB-ARBA"/>
</dbReference>
<sequence length="588" mass="64829">MTGHDATTPAFSYRKAARWTAHLAPFALLIAMFGLLQWGHRDDSPTEDEWAHTTRGLAWWQTSDMRLNYAHPPLANAIAAIPVAAMKGNADLTSFQHWKDANTGRVALDYIKQDYARAREQLFRARVMMMLMAVALAAYVWFWARWFWGARAALAALALVALNPTIIAQGRYVTTDLPAALVTMLAVGEFARYASGRAGRWSLVTMTLAIGAAAVTKYSGLLLVPILGAIGVLLAAMGRGRFEGKPAARRFGELGLHMLLAGVVMLLVINAVYKFDHTGMTVRDILAAPEPQYSVSHGYKQHLMEKHSPLRFMPAGMPIPLPYTYLFGTAAVTALNAGGFTSYFLGEVVRKGHWAYFPVMLLIKNPPATILLLIAGVVLALRRVRSLSVEVIATGATAALFLASFMRANLNMGVRHAMPIMPLLAVLAARSFDRLWSLAAPRRPVQLALAGLVASTALSALLIAPNFLGYFNLFIGGEAGGHKISIYGEDWGQDRAALARYVKEHGIQPLYYNYQTATRRVEWEYFQVPYKPLRCNTKPKPGSWVAVHALTLRTAPKKCYKALRGREPDVEINRHIYLYRMPPGPASP</sequence>
<keyword evidence="4" id="KW-0808">Transferase</keyword>
<feature type="transmembrane region" description="Helical" evidence="8">
    <location>
        <begin position="222"/>
        <end position="242"/>
    </location>
</feature>
<dbReference type="GO" id="GO:0016763">
    <property type="term" value="F:pentosyltransferase activity"/>
    <property type="evidence" value="ECO:0007669"/>
    <property type="project" value="TreeGrafter"/>
</dbReference>
<evidence type="ECO:0000256" key="6">
    <source>
        <dbReference type="ARBA" id="ARBA00022989"/>
    </source>
</evidence>
<dbReference type="OrthoDB" id="5485349at2"/>
<keyword evidence="5 8" id="KW-0812">Transmembrane</keyword>
<keyword evidence="6 8" id="KW-1133">Transmembrane helix</keyword>
<feature type="transmembrane region" description="Helical" evidence="8">
    <location>
        <begin position="150"/>
        <end position="168"/>
    </location>
</feature>
<gene>
    <name evidence="10" type="ORF">SOCEGT47_072330</name>
</gene>
<comment type="subcellular location">
    <subcellularLocation>
        <location evidence="1">Cell membrane</location>
        <topology evidence="1">Multi-pass membrane protein</topology>
    </subcellularLocation>
</comment>
<evidence type="ECO:0000259" key="9">
    <source>
        <dbReference type="Pfam" id="PF02366"/>
    </source>
</evidence>
<dbReference type="InterPro" id="IPR003342">
    <property type="entry name" value="ArnT-like_N"/>
</dbReference>
<feature type="domain" description="ArnT-like N-terminal" evidence="9">
    <location>
        <begin position="113"/>
        <end position="270"/>
    </location>
</feature>
<keyword evidence="7 8" id="KW-0472">Membrane</keyword>
<feature type="transmembrane region" description="Helical" evidence="8">
    <location>
        <begin position="444"/>
        <end position="464"/>
    </location>
</feature>
<feature type="transmembrane region" description="Helical" evidence="8">
    <location>
        <begin position="413"/>
        <end position="432"/>
    </location>
</feature>
<dbReference type="RefSeq" id="WP_129354415.1">
    <property type="nucleotide sequence ID" value="NZ_CP012670.1"/>
</dbReference>
<evidence type="ECO:0000256" key="5">
    <source>
        <dbReference type="ARBA" id="ARBA00022692"/>
    </source>
</evidence>
<dbReference type="GO" id="GO:0000030">
    <property type="term" value="F:mannosyltransferase activity"/>
    <property type="evidence" value="ECO:0007669"/>
    <property type="project" value="InterPro"/>
</dbReference>
<feature type="transmembrane region" description="Helical" evidence="8">
    <location>
        <begin position="19"/>
        <end position="36"/>
    </location>
</feature>
<dbReference type="AlphaFoldDB" id="A0A4P2QC21"/>
<organism evidence="10 11">
    <name type="scientific">Sorangium cellulosum</name>
    <name type="common">Polyangium cellulosum</name>
    <dbReference type="NCBI Taxonomy" id="56"/>
    <lineage>
        <taxon>Bacteria</taxon>
        <taxon>Pseudomonadati</taxon>
        <taxon>Myxococcota</taxon>
        <taxon>Polyangia</taxon>
        <taxon>Polyangiales</taxon>
        <taxon>Polyangiaceae</taxon>
        <taxon>Sorangium</taxon>
    </lineage>
</organism>
<accession>A0A4P2QC21</accession>
<name>A0A4P2QC21_SORCE</name>
<dbReference type="Proteomes" id="UP000295781">
    <property type="component" value="Chromosome"/>
</dbReference>
<evidence type="ECO:0000256" key="1">
    <source>
        <dbReference type="ARBA" id="ARBA00004651"/>
    </source>
</evidence>
<feature type="transmembrane region" description="Helical" evidence="8">
    <location>
        <begin position="387"/>
        <end position="406"/>
    </location>
</feature>
<keyword evidence="3" id="KW-0328">Glycosyltransferase</keyword>
<evidence type="ECO:0000256" key="8">
    <source>
        <dbReference type="SAM" id="Phobius"/>
    </source>
</evidence>
<dbReference type="PANTHER" id="PTHR33908:SF11">
    <property type="entry name" value="MEMBRANE PROTEIN"/>
    <property type="match status" value="1"/>
</dbReference>
<evidence type="ECO:0000313" key="11">
    <source>
        <dbReference type="Proteomes" id="UP000295781"/>
    </source>
</evidence>
<reference evidence="10 11" key="1">
    <citation type="submission" date="2015-09" db="EMBL/GenBank/DDBJ databases">
        <title>Sorangium comparison.</title>
        <authorList>
            <person name="Zaburannyi N."/>
            <person name="Bunk B."/>
            <person name="Overmann J."/>
            <person name="Mueller R."/>
        </authorList>
    </citation>
    <scope>NUCLEOTIDE SEQUENCE [LARGE SCALE GENOMIC DNA]</scope>
    <source>
        <strain evidence="10 11">So ceGT47</strain>
    </source>
</reference>
<protein>
    <recommendedName>
        <fullName evidence="9">ArnT-like N-terminal domain-containing protein</fullName>
    </recommendedName>
</protein>
<evidence type="ECO:0000256" key="4">
    <source>
        <dbReference type="ARBA" id="ARBA00022679"/>
    </source>
</evidence>
<feature type="transmembrane region" description="Helical" evidence="8">
    <location>
        <begin position="357"/>
        <end position="381"/>
    </location>
</feature>
<dbReference type="PANTHER" id="PTHR33908">
    <property type="entry name" value="MANNOSYLTRANSFERASE YKCB-RELATED"/>
    <property type="match status" value="1"/>
</dbReference>
<evidence type="ECO:0000313" key="10">
    <source>
        <dbReference type="EMBL" id="AUX26663.1"/>
    </source>
</evidence>
<dbReference type="InterPro" id="IPR050297">
    <property type="entry name" value="LipidA_mod_glycosyltrf_83"/>
</dbReference>
<evidence type="ECO:0000256" key="2">
    <source>
        <dbReference type="ARBA" id="ARBA00022475"/>
    </source>
</evidence>
<keyword evidence="2" id="KW-1003">Cell membrane</keyword>
<feature type="transmembrane region" description="Helical" evidence="8">
    <location>
        <begin position="127"/>
        <end position="144"/>
    </location>
</feature>
<dbReference type="GO" id="GO:0005886">
    <property type="term" value="C:plasma membrane"/>
    <property type="evidence" value="ECO:0007669"/>
    <property type="project" value="UniProtKB-SubCell"/>
</dbReference>
<dbReference type="Pfam" id="PF02366">
    <property type="entry name" value="PMT"/>
    <property type="match status" value="1"/>
</dbReference>
<evidence type="ECO:0000256" key="3">
    <source>
        <dbReference type="ARBA" id="ARBA00022676"/>
    </source>
</evidence>
<feature type="transmembrane region" description="Helical" evidence="8">
    <location>
        <begin position="323"/>
        <end position="345"/>
    </location>
</feature>
<proteinExistence type="predicted"/>
<dbReference type="EMBL" id="CP012670">
    <property type="protein sequence ID" value="AUX26663.1"/>
    <property type="molecule type" value="Genomic_DNA"/>
</dbReference>
<dbReference type="GO" id="GO:0006493">
    <property type="term" value="P:protein O-linked glycosylation"/>
    <property type="evidence" value="ECO:0007669"/>
    <property type="project" value="InterPro"/>
</dbReference>
<evidence type="ECO:0000256" key="7">
    <source>
        <dbReference type="ARBA" id="ARBA00023136"/>
    </source>
</evidence>